<organism evidence="2 3">
    <name type="scientific">Sphingobium algorifonticola</name>
    <dbReference type="NCBI Taxonomy" id="2008318"/>
    <lineage>
        <taxon>Bacteria</taxon>
        <taxon>Pseudomonadati</taxon>
        <taxon>Pseudomonadota</taxon>
        <taxon>Alphaproteobacteria</taxon>
        <taxon>Sphingomonadales</taxon>
        <taxon>Sphingomonadaceae</taxon>
        <taxon>Sphingobium</taxon>
    </lineage>
</organism>
<feature type="transmembrane region" description="Helical" evidence="1">
    <location>
        <begin position="351"/>
        <end position="372"/>
    </location>
</feature>
<feature type="transmembrane region" description="Helical" evidence="1">
    <location>
        <begin position="393"/>
        <end position="417"/>
    </location>
</feature>
<accession>A0A437JCR6</accession>
<proteinExistence type="predicted"/>
<dbReference type="AlphaFoldDB" id="A0A437JCR6"/>
<dbReference type="RefSeq" id="WP_127689226.1">
    <property type="nucleotide sequence ID" value="NZ_RZUL01000001.1"/>
</dbReference>
<gene>
    <name evidence="2" type="ORF">ENE74_03520</name>
</gene>
<keyword evidence="1" id="KW-0472">Membrane</keyword>
<dbReference type="PANTHER" id="PTHR34219:SF1">
    <property type="entry name" value="PEPSY DOMAIN-CONTAINING PROTEIN"/>
    <property type="match status" value="1"/>
</dbReference>
<evidence type="ECO:0000313" key="3">
    <source>
        <dbReference type="Proteomes" id="UP000282977"/>
    </source>
</evidence>
<keyword evidence="1" id="KW-1133">Transmembrane helix</keyword>
<keyword evidence="3" id="KW-1185">Reference proteome</keyword>
<name>A0A437JCR6_9SPHN</name>
<reference evidence="2 3" key="1">
    <citation type="submission" date="2019-01" db="EMBL/GenBank/DDBJ databases">
        <authorList>
            <person name="Chen W.-M."/>
        </authorList>
    </citation>
    <scope>NUCLEOTIDE SEQUENCE [LARGE SCALE GENOMIC DNA]</scope>
    <source>
        <strain evidence="2 3">TLA-22</strain>
    </source>
</reference>
<dbReference type="Proteomes" id="UP000282977">
    <property type="component" value="Unassembled WGS sequence"/>
</dbReference>
<comment type="caution">
    <text evidence="2">The sequence shown here is derived from an EMBL/GenBank/DDBJ whole genome shotgun (WGS) entry which is preliminary data.</text>
</comment>
<feature type="transmembrane region" description="Helical" evidence="1">
    <location>
        <begin position="15"/>
        <end position="37"/>
    </location>
</feature>
<dbReference type="EMBL" id="RZUL01000001">
    <property type="protein sequence ID" value="RVT43687.1"/>
    <property type="molecule type" value="Genomic_DNA"/>
</dbReference>
<keyword evidence="1" id="KW-0812">Transmembrane</keyword>
<dbReference type="InterPro" id="IPR005625">
    <property type="entry name" value="PepSY-ass_TM"/>
</dbReference>
<evidence type="ECO:0000313" key="2">
    <source>
        <dbReference type="EMBL" id="RVT43687.1"/>
    </source>
</evidence>
<evidence type="ECO:0000256" key="1">
    <source>
        <dbReference type="SAM" id="Phobius"/>
    </source>
</evidence>
<dbReference type="OrthoDB" id="9791166at2"/>
<protein>
    <submittedName>
        <fullName evidence="2">PepSY domain-containing protein</fullName>
    </submittedName>
</protein>
<feature type="transmembrane region" description="Helical" evidence="1">
    <location>
        <begin position="183"/>
        <end position="206"/>
    </location>
</feature>
<sequence length="429" mass="46033">MDSTSFYRIIWRWHFYAGLIVLPILLWLATTGALYLYKPEIERGWYGVWTQRSLPGDAASLETIRRNVEIQTRGKVTRIERAADPDASWRVGVDMPDGAKRTAFVDPVVGLVLGTMRGGGIMETVKALHSLAIAGPVGNALVEIVAGWAILLCVTGFILWWPRGTNKALALRGSPRHRRFWRDFHGSTGLLVGGVLLFLAVTGMPWSGLWGNGLRDGINAAGLGRPAAPGASASDHGDHAVQETLPWSMRDGALPAAHHAHAIGVDRVAQIAADRGMTGALALSFPKAPGAPWVASVPASRVQDSHVLFVDPANGAVLQEVRYGNVGAGARAVEWGIYTHQGQQYGEINRLVMLAGCIGTWLLALSAPILWWKRRKDGRLAAPPRAMPGSRMGAVTGAMLAIGALFPLTGLTMLAALGGEWLWRGKAPV</sequence>
<feature type="transmembrane region" description="Helical" evidence="1">
    <location>
        <begin position="140"/>
        <end position="162"/>
    </location>
</feature>
<dbReference type="Pfam" id="PF03929">
    <property type="entry name" value="PepSY_TM"/>
    <property type="match status" value="1"/>
</dbReference>
<dbReference type="PANTHER" id="PTHR34219">
    <property type="entry name" value="IRON-REGULATED INNER MEMBRANE PROTEIN-RELATED"/>
    <property type="match status" value="1"/>
</dbReference>